<sequence length="128" mass="14225">MLFKEAVKVDDCDNTIDPNSPRSTDAQKVINLRNATFFQGGKKVKVKARTFSSSGSDEKNLSKLAIVRAYPLKVSIKFLSRTLLTKPQVFFFFVNEPSSKVPCPVHIDPELSVHLAIEAVDTQITKVS</sequence>
<dbReference type="EMBL" id="JBJUIK010000007">
    <property type="protein sequence ID" value="KAL3522700.1"/>
    <property type="molecule type" value="Genomic_DNA"/>
</dbReference>
<dbReference type="Proteomes" id="UP001630127">
    <property type="component" value="Unassembled WGS sequence"/>
</dbReference>
<accession>A0ABD2ZWJ7</accession>
<dbReference type="AlphaFoldDB" id="A0ABD2ZWJ7"/>
<keyword evidence="2" id="KW-1185">Reference proteome</keyword>
<comment type="caution">
    <text evidence="1">The sequence shown here is derived from an EMBL/GenBank/DDBJ whole genome shotgun (WGS) entry which is preliminary data.</text>
</comment>
<gene>
    <name evidence="1" type="ORF">ACH5RR_015534</name>
</gene>
<evidence type="ECO:0000313" key="1">
    <source>
        <dbReference type="EMBL" id="KAL3522700.1"/>
    </source>
</evidence>
<proteinExistence type="predicted"/>
<protein>
    <submittedName>
        <fullName evidence="1">Uncharacterized protein</fullName>
    </submittedName>
</protein>
<organism evidence="1 2">
    <name type="scientific">Cinchona calisaya</name>
    <dbReference type="NCBI Taxonomy" id="153742"/>
    <lineage>
        <taxon>Eukaryota</taxon>
        <taxon>Viridiplantae</taxon>
        <taxon>Streptophyta</taxon>
        <taxon>Embryophyta</taxon>
        <taxon>Tracheophyta</taxon>
        <taxon>Spermatophyta</taxon>
        <taxon>Magnoliopsida</taxon>
        <taxon>eudicotyledons</taxon>
        <taxon>Gunneridae</taxon>
        <taxon>Pentapetalae</taxon>
        <taxon>asterids</taxon>
        <taxon>lamiids</taxon>
        <taxon>Gentianales</taxon>
        <taxon>Rubiaceae</taxon>
        <taxon>Cinchonoideae</taxon>
        <taxon>Cinchoneae</taxon>
        <taxon>Cinchona</taxon>
    </lineage>
</organism>
<evidence type="ECO:0000313" key="2">
    <source>
        <dbReference type="Proteomes" id="UP001630127"/>
    </source>
</evidence>
<name>A0ABD2ZWJ7_9GENT</name>
<reference evidence="1 2" key="1">
    <citation type="submission" date="2024-11" db="EMBL/GenBank/DDBJ databases">
        <title>A near-complete genome assembly of Cinchona calisaya.</title>
        <authorList>
            <person name="Lian D.C."/>
            <person name="Zhao X.W."/>
            <person name="Wei L."/>
        </authorList>
    </citation>
    <scope>NUCLEOTIDE SEQUENCE [LARGE SCALE GENOMIC DNA]</scope>
    <source>
        <tissue evidence="1">Nenye</tissue>
    </source>
</reference>